<reference evidence="3" key="1">
    <citation type="journal article" date="2019" name="Int. J. Syst. Evol. Microbiol.">
        <title>The Global Catalogue of Microorganisms (GCM) 10K type strain sequencing project: providing services to taxonomists for standard genome sequencing and annotation.</title>
        <authorList>
            <consortium name="The Broad Institute Genomics Platform"/>
            <consortium name="The Broad Institute Genome Sequencing Center for Infectious Disease"/>
            <person name="Wu L."/>
            <person name="Ma J."/>
        </authorList>
    </citation>
    <scope>NUCLEOTIDE SEQUENCE [LARGE SCALE GENOMIC DNA]</scope>
    <source>
        <strain evidence="3">CGMCC 4.7304</strain>
    </source>
</reference>
<dbReference type="Gene3D" id="2.60.120.700">
    <property type="entry name" value="Peptidase G1"/>
    <property type="match status" value="1"/>
</dbReference>
<dbReference type="Pfam" id="PF01828">
    <property type="entry name" value="Peptidase_A4"/>
    <property type="match status" value="1"/>
</dbReference>
<comment type="caution">
    <text evidence="2">The sequence shown here is derived from an EMBL/GenBank/DDBJ whole genome shotgun (WGS) entry which is preliminary data.</text>
</comment>
<evidence type="ECO:0000313" key="2">
    <source>
        <dbReference type="EMBL" id="MFC5724489.1"/>
    </source>
</evidence>
<dbReference type="RefSeq" id="WP_390320952.1">
    <property type="nucleotide sequence ID" value="NZ_JBHSPB010000029.1"/>
</dbReference>
<evidence type="ECO:0000256" key="1">
    <source>
        <dbReference type="SAM" id="SignalP"/>
    </source>
</evidence>
<dbReference type="SUPFAM" id="SSF49899">
    <property type="entry name" value="Concanavalin A-like lectins/glucanases"/>
    <property type="match status" value="1"/>
</dbReference>
<dbReference type="InterPro" id="IPR038656">
    <property type="entry name" value="Peptidase_G1_sf"/>
</dbReference>
<accession>A0ABW0ZAH5</accession>
<sequence length="264" mass="27239">MHLRMNARRLGAVAAAVLSGAALTLSPEPAATGAAPAPTAFGPGPGPGGKPGDIFQGSNWGGYAAEGHYTSISGSWVQPHVTCAPVGSLFGIWLGLDGYGSSTVEQTGVQIDCSSGTPELSGWYEMYPANPVYWRDPIAEGDSMTASVVFQGNSFPFSGGRYTITLKDNTRGWTETVSPPVGNAHNASAEAVIESPVHSYPYFQQVDFTNITVNGKPFGGLSPSPVPLTSDGYAPGPLNGGSFAITPAGRARARHLEGAAARGR</sequence>
<protein>
    <submittedName>
        <fullName evidence="2">G1 family glutamic endopeptidase</fullName>
    </submittedName>
</protein>
<keyword evidence="3" id="KW-1185">Reference proteome</keyword>
<dbReference type="Proteomes" id="UP001596083">
    <property type="component" value="Unassembled WGS sequence"/>
</dbReference>
<proteinExistence type="predicted"/>
<gene>
    <name evidence="2" type="ORF">ACFP1Z_30475</name>
</gene>
<feature type="chain" id="PRO_5047186162" evidence="1">
    <location>
        <begin position="31"/>
        <end position="264"/>
    </location>
</feature>
<name>A0ABW0ZAH5_9ACTN</name>
<dbReference type="InterPro" id="IPR013320">
    <property type="entry name" value="ConA-like_dom_sf"/>
</dbReference>
<feature type="signal peptide" evidence="1">
    <location>
        <begin position="1"/>
        <end position="30"/>
    </location>
</feature>
<evidence type="ECO:0000313" key="3">
    <source>
        <dbReference type="Proteomes" id="UP001596083"/>
    </source>
</evidence>
<dbReference type="EMBL" id="JBHSPB010000029">
    <property type="protein sequence ID" value="MFC5724489.1"/>
    <property type="molecule type" value="Genomic_DNA"/>
</dbReference>
<keyword evidence="1" id="KW-0732">Signal</keyword>
<dbReference type="InterPro" id="IPR000250">
    <property type="entry name" value="Peptidase_G1"/>
</dbReference>
<dbReference type="CDD" id="cd13426">
    <property type="entry name" value="Peptidase_G1"/>
    <property type="match status" value="1"/>
</dbReference>
<organism evidence="2 3">
    <name type="scientific">Streptomyces gamaensis</name>
    <dbReference type="NCBI Taxonomy" id="1763542"/>
    <lineage>
        <taxon>Bacteria</taxon>
        <taxon>Bacillati</taxon>
        <taxon>Actinomycetota</taxon>
        <taxon>Actinomycetes</taxon>
        <taxon>Kitasatosporales</taxon>
        <taxon>Streptomycetaceae</taxon>
        <taxon>Streptomyces</taxon>
    </lineage>
</organism>